<evidence type="ECO:0000256" key="2">
    <source>
        <dbReference type="SAM" id="SignalP"/>
    </source>
</evidence>
<name>A0A940DLN1_9BACT</name>
<evidence type="ECO:0000313" key="4">
    <source>
        <dbReference type="Proteomes" id="UP000712007"/>
    </source>
</evidence>
<evidence type="ECO:0000256" key="1">
    <source>
        <dbReference type="SAM" id="MobiDB-lite"/>
    </source>
</evidence>
<sequence>MKKTLSLFAVALAAIIFSLSSMTSCKPGGENPPDDPDKGKDSTTTTTTVYEEVTDEEYAVTCKAYGQSGGAYRFVIEMQDLDVLSLFGMIVGGQGDILTLDIYSKTGDNMLPEMAEYKIGGSSAPYMMKGNGTSGSMVKVVDENDPDKIQGIDVNVTSGSVTLAKEGSDYNIKVSITLADGTTRALSYTGAMTAEDAGPYSGEGEQTTAELEGVSIEKSNLGQQVNENTDVIQLGLYGSNGEGTIWLLVPKGETNLVHHYEFSSSGEAWTAYASPGAVNGAPSPSYVVLIIQQYFLTGGTLDITADGMTMNATTAKGSTITINYTGSI</sequence>
<dbReference type="PROSITE" id="PS51257">
    <property type="entry name" value="PROKAR_LIPOPROTEIN"/>
    <property type="match status" value="1"/>
</dbReference>
<keyword evidence="2" id="KW-0732">Signal</keyword>
<reference evidence="3" key="2">
    <citation type="journal article" date="2021" name="PeerJ">
        <title>Extensive microbial diversity within the chicken gut microbiome revealed by metagenomics and culture.</title>
        <authorList>
            <person name="Gilroy R."/>
            <person name="Ravi A."/>
            <person name="Getino M."/>
            <person name="Pursley I."/>
            <person name="Horton D.L."/>
            <person name="Alikhan N.F."/>
            <person name="Baker D."/>
            <person name="Gharbi K."/>
            <person name="Hall N."/>
            <person name="Watson M."/>
            <person name="Adriaenssens E.M."/>
            <person name="Foster-Nyarko E."/>
            <person name="Jarju S."/>
            <person name="Secka A."/>
            <person name="Antonio M."/>
            <person name="Oren A."/>
            <person name="Chaudhuri R.R."/>
            <person name="La Ragione R."/>
            <person name="Hildebrand F."/>
            <person name="Pallen M.J."/>
        </authorList>
    </citation>
    <scope>NUCLEOTIDE SEQUENCE</scope>
    <source>
        <strain evidence="3">3924</strain>
    </source>
</reference>
<dbReference type="EMBL" id="JADIMV010000156">
    <property type="protein sequence ID" value="MBO8440783.1"/>
    <property type="molecule type" value="Genomic_DNA"/>
</dbReference>
<protein>
    <submittedName>
        <fullName evidence="3">Uncharacterized protein</fullName>
    </submittedName>
</protein>
<gene>
    <name evidence="3" type="ORF">IAC51_09070</name>
</gene>
<feature type="chain" id="PRO_5036680074" evidence="2">
    <location>
        <begin position="24"/>
        <end position="328"/>
    </location>
</feature>
<accession>A0A940DLN1</accession>
<evidence type="ECO:0000313" key="3">
    <source>
        <dbReference type="EMBL" id="MBO8440783.1"/>
    </source>
</evidence>
<feature type="region of interest" description="Disordered" evidence="1">
    <location>
        <begin position="26"/>
        <end position="45"/>
    </location>
</feature>
<reference evidence="3" key="1">
    <citation type="submission" date="2020-10" db="EMBL/GenBank/DDBJ databases">
        <authorList>
            <person name="Gilroy R."/>
        </authorList>
    </citation>
    <scope>NUCLEOTIDE SEQUENCE</scope>
    <source>
        <strain evidence="3">3924</strain>
    </source>
</reference>
<organism evidence="3 4">
    <name type="scientific">Candidatus Aphodosoma intestinipullorum</name>
    <dbReference type="NCBI Taxonomy" id="2840674"/>
    <lineage>
        <taxon>Bacteria</taxon>
        <taxon>Pseudomonadati</taxon>
        <taxon>Bacteroidota</taxon>
        <taxon>Bacteroidia</taxon>
        <taxon>Bacteroidales</taxon>
        <taxon>Candidatus Aphodosoma</taxon>
    </lineage>
</organism>
<dbReference type="Proteomes" id="UP000712007">
    <property type="component" value="Unassembled WGS sequence"/>
</dbReference>
<comment type="caution">
    <text evidence="3">The sequence shown here is derived from an EMBL/GenBank/DDBJ whole genome shotgun (WGS) entry which is preliminary data.</text>
</comment>
<feature type="signal peptide" evidence="2">
    <location>
        <begin position="1"/>
        <end position="23"/>
    </location>
</feature>
<proteinExistence type="predicted"/>
<dbReference type="AlphaFoldDB" id="A0A940DLN1"/>